<comment type="caution">
    <text evidence="1">The sequence shown here is derived from an EMBL/GenBank/DDBJ whole genome shotgun (WGS) entry which is preliminary data.</text>
</comment>
<evidence type="ECO:0000313" key="2">
    <source>
        <dbReference type="Proteomes" id="UP000054621"/>
    </source>
</evidence>
<dbReference type="EMBL" id="LNYV01000008">
    <property type="protein sequence ID" value="KTD59112.1"/>
    <property type="molecule type" value="Genomic_DNA"/>
</dbReference>
<dbReference type="InterPro" id="IPR038765">
    <property type="entry name" value="Papain-like_cys_pep_sf"/>
</dbReference>
<name>A0A0W0YQF3_9GAMM</name>
<protein>
    <recommendedName>
        <fullName evidence="3">DUF1460 domain-containing protein</fullName>
    </recommendedName>
</protein>
<dbReference type="Gene3D" id="1.10.3670.10">
    <property type="entry name" value="Putative xylanase like domain"/>
    <property type="match status" value="1"/>
</dbReference>
<dbReference type="Gene3D" id="2.30.260.10">
    <property type="entry name" value="putative xylanase like domain"/>
    <property type="match status" value="1"/>
</dbReference>
<dbReference type="InterPro" id="IPR010846">
    <property type="entry name" value="AmiA-like"/>
</dbReference>
<dbReference type="Pfam" id="PF07313">
    <property type="entry name" value="AmiA-like"/>
    <property type="match status" value="1"/>
</dbReference>
<dbReference type="SUPFAM" id="SSF54001">
    <property type="entry name" value="Cysteine proteinases"/>
    <property type="match status" value="1"/>
</dbReference>
<evidence type="ECO:0008006" key="3">
    <source>
        <dbReference type="Google" id="ProtNLM"/>
    </source>
</evidence>
<reference evidence="1 2" key="1">
    <citation type="submission" date="2015-11" db="EMBL/GenBank/DDBJ databases">
        <title>Genomic analysis of 38 Legionella species identifies large and diverse effector repertoires.</title>
        <authorList>
            <person name="Burstein D."/>
            <person name="Amaro F."/>
            <person name="Zusman T."/>
            <person name="Lifshitz Z."/>
            <person name="Cohen O."/>
            <person name="Gilbert J.A."/>
            <person name="Pupko T."/>
            <person name="Shuman H.A."/>
            <person name="Segal G."/>
        </authorList>
    </citation>
    <scope>NUCLEOTIDE SEQUENCE [LARGE SCALE GENOMIC DNA]</scope>
    <source>
        <strain evidence="1 2">Mt.St.Helens-4</strain>
    </source>
</reference>
<dbReference type="Proteomes" id="UP000054621">
    <property type="component" value="Unassembled WGS sequence"/>
</dbReference>
<dbReference type="Gene3D" id="1.10.287.520">
    <property type="entry name" value="Helix hairpin bin"/>
    <property type="match status" value="1"/>
</dbReference>
<evidence type="ECO:0000313" key="1">
    <source>
        <dbReference type="EMBL" id="KTD59112.1"/>
    </source>
</evidence>
<organism evidence="1 2">
    <name type="scientific">Legionella sainthelensi</name>
    <dbReference type="NCBI Taxonomy" id="28087"/>
    <lineage>
        <taxon>Bacteria</taxon>
        <taxon>Pseudomonadati</taxon>
        <taxon>Pseudomonadota</taxon>
        <taxon>Gammaproteobacteria</taxon>
        <taxon>Legionellales</taxon>
        <taxon>Legionellaceae</taxon>
        <taxon>Legionella</taxon>
    </lineage>
</organism>
<sequence>MCFLFGFKLKKLMKYTFTPLRHLVFITCLSASVAGYTFDSSATEKQANSSIAELYHRLNSMPNNSMPARIDWLSGQFLGVRYLLGSLGEGPKALYDQFPQYRVDAFDCDTYVNTVLSLALANSLTSFQQCVKDIRYKNGTVSYIQRNHFTGLDWNQNNQQNGLLKDITLSFKDQNHQSVAKIAEAVINKPNWYAYKTIDTIRLENATKETTEERLLKLKSEGSKLEITSERVPYLPLTALFPEKNKPNMHLFAQIPNGAIIEIVRPNWDLSQKIGTSLNISHLGFAIRNKGQLYFRQASSEYGKVVDVPLIEYLEKTLDSPTIKGINVQVVLPQKPLTDCKTAV</sequence>
<gene>
    <name evidence="1" type="ORF">Lsai_0662</name>
</gene>
<proteinExistence type="predicted"/>
<dbReference type="AlphaFoldDB" id="A0A0W0YQF3"/>
<dbReference type="PATRIC" id="fig|28087.4.peg.708"/>
<dbReference type="STRING" id="28087.Lsai_0662"/>
<accession>A0A0W0YQF3</accession>
<dbReference type="eggNOG" id="COG2027">
    <property type="taxonomic scope" value="Bacteria"/>
</dbReference>